<dbReference type="STRING" id="3088.A0A383W4A2"/>
<dbReference type="GO" id="GO:0034196">
    <property type="term" value="P:acylglycerol transport"/>
    <property type="evidence" value="ECO:0007669"/>
    <property type="project" value="InterPro"/>
</dbReference>
<dbReference type="InterPro" id="IPR044160">
    <property type="entry name" value="TGD4-like"/>
</dbReference>
<evidence type="ECO:0000313" key="3">
    <source>
        <dbReference type="Proteomes" id="UP000256970"/>
    </source>
</evidence>
<dbReference type="PANTHER" id="PTHR34954">
    <property type="entry name" value="EXPRESSED PROTEIN"/>
    <property type="match status" value="1"/>
</dbReference>
<accession>A0A383W4A2</accession>
<name>A0A383W4A2_TETOB</name>
<feature type="compositionally biased region" description="Low complexity" evidence="1">
    <location>
        <begin position="417"/>
        <end position="456"/>
    </location>
</feature>
<feature type="region of interest" description="Disordered" evidence="1">
    <location>
        <begin position="309"/>
        <end position="461"/>
    </location>
</feature>
<proteinExistence type="predicted"/>
<sequence>MPVIPEKHQLEDHVHGALAAQFWSQGIENTRSLTGQACTAPCEPQPLRLHAPSGLSRTQFLVAAHAVRVPVFPGFCNEHGGTVLDRVLLQSGGKRWWGALIGRAKLQRGVQQRRSTTLRRNLADPDNYALAATGRLQLSSSTSLKLTAQVDSLAHLQPLLPQGGRIWQQQQQQQRGWARMGRNSSLAMQLKQQLEGLDLTADLAVNEPSVEGVRRYATTPLRLAVDLAPSSSSRHGSSSSRLKGLLFRVGLHGVVAPVEGAAAGDAQQQQQLQQQQQQHALSVHCQGAVALSGSKTVWEASQKPWQAAAAAAKEQRAKRQKQRQRQLEAAQQAVQEQDQQQQQQAQLQVQPLQLSDSRGADKQPEGSSPAAAAAGGAGASAAGDAASPAAAAAAAAAGSEQHTASSKHHHRHHHKSSSSSSSNRHAAAKSSSSSSSTTTTAASSSSSSTRTNSNHTGPAGRKRYLTLQGQEIALPLLSPAAVQDSIQESGSRLERLRSELGQLRGRVEAGDLQQLGKKEKGGGLLGGLGKEPGGCWSSFLAGPHFKVTGLVGLLGRVPLQQRTLLLPSPTSPPQQQQPHHSSSNASLASTSTADGAAGSSSAAAEHAAPAAAAAAVPSGRPLGHKARSFLAASATHLDRLVLGSARQLGSNIRQQSQLRLFGSGGASLQLGEMRGNFFDYSRLEVALDLGLNAPETSAAAGSAAAAAAGPGRGGAARQQRAAAAAGGGVKGFGSSRQRTAGRGMGSILGPAAAVELAAAAAATAAAPSEAAAAAAAAAPSAGPSAGPSSSRQQQQQQQPVSKHPAFALEDRCVWNALTLSASQQLVGPVRLRGDWRFALDSKHACPSGVGWLQPGAPLALLRHVAGVTPALVDSAVGVDVVVPGAGGLVRLVGWYSPGRKEGGLELRLM</sequence>
<keyword evidence="3" id="KW-1185">Reference proteome</keyword>
<feature type="compositionally biased region" description="Low complexity" evidence="1">
    <location>
        <begin position="327"/>
        <end position="354"/>
    </location>
</feature>
<feature type="region of interest" description="Disordered" evidence="1">
    <location>
        <begin position="706"/>
        <end position="737"/>
    </location>
</feature>
<feature type="region of interest" description="Disordered" evidence="1">
    <location>
        <begin position="564"/>
        <end position="604"/>
    </location>
</feature>
<feature type="region of interest" description="Disordered" evidence="1">
    <location>
        <begin position="777"/>
        <end position="803"/>
    </location>
</feature>
<dbReference type="PANTHER" id="PTHR34954:SF3">
    <property type="entry name" value="EXPRESSED PROTEIN"/>
    <property type="match status" value="1"/>
</dbReference>
<feature type="compositionally biased region" description="Low complexity" evidence="1">
    <location>
        <begin position="706"/>
        <end position="724"/>
    </location>
</feature>
<dbReference type="Proteomes" id="UP000256970">
    <property type="component" value="Unassembled WGS sequence"/>
</dbReference>
<gene>
    <name evidence="2" type="ORF">BQ4739_LOCUS12650</name>
</gene>
<dbReference type="GO" id="GO:0070300">
    <property type="term" value="F:phosphatidic acid binding"/>
    <property type="evidence" value="ECO:0007669"/>
    <property type="project" value="InterPro"/>
</dbReference>
<organism evidence="2 3">
    <name type="scientific">Tetradesmus obliquus</name>
    <name type="common">Green alga</name>
    <name type="synonym">Acutodesmus obliquus</name>
    <dbReference type="NCBI Taxonomy" id="3088"/>
    <lineage>
        <taxon>Eukaryota</taxon>
        <taxon>Viridiplantae</taxon>
        <taxon>Chlorophyta</taxon>
        <taxon>core chlorophytes</taxon>
        <taxon>Chlorophyceae</taxon>
        <taxon>CS clade</taxon>
        <taxon>Sphaeropleales</taxon>
        <taxon>Scenedesmaceae</taxon>
        <taxon>Tetradesmus</taxon>
    </lineage>
</organism>
<feature type="compositionally biased region" description="Low complexity" evidence="1">
    <location>
        <begin position="366"/>
        <end position="404"/>
    </location>
</feature>
<feature type="compositionally biased region" description="Basic residues" evidence="1">
    <location>
        <begin position="405"/>
        <end position="416"/>
    </location>
</feature>
<reference evidence="2 3" key="1">
    <citation type="submission" date="2016-10" db="EMBL/GenBank/DDBJ databases">
        <authorList>
            <person name="Cai Z."/>
        </authorList>
    </citation>
    <scope>NUCLEOTIDE SEQUENCE [LARGE SCALE GENOMIC DNA]</scope>
</reference>
<evidence type="ECO:0000313" key="2">
    <source>
        <dbReference type="EMBL" id="SZX72475.1"/>
    </source>
</evidence>
<evidence type="ECO:0000256" key="1">
    <source>
        <dbReference type="SAM" id="MobiDB-lite"/>
    </source>
</evidence>
<protein>
    <submittedName>
        <fullName evidence="2">Uncharacterized protein</fullName>
    </submittedName>
</protein>
<dbReference type="GO" id="GO:1990052">
    <property type="term" value="P:ER to chloroplast lipid transport"/>
    <property type="evidence" value="ECO:0007669"/>
    <property type="project" value="InterPro"/>
</dbReference>
<dbReference type="AlphaFoldDB" id="A0A383W4A2"/>
<dbReference type="EMBL" id="FNXT01001139">
    <property type="protein sequence ID" value="SZX72475.1"/>
    <property type="molecule type" value="Genomic_DNA"/>
</dbReference>